<dbReference type="PANTHER" id="PTHR40035">
    <property type="entry name" value="ATP SYNTHASE PROTEIN I"/>
    <property type="match status" value="1"/>
</dbReference>
<evidence type="ECO:0000256" key="4">
    <source>
        <dbReference type="ARBA" id="ARBA00022989"/>
    </source>
</evidence>
<keyword evidence="5 6" id="KW-0472">Membrane</keyword>
<dbReference type="EMBL" id="JBHSRI010000019">
    <property type="protein sequence ID" value="MFC6040295.1"/>
    <property type="molecule type" value="Genomic_DNA"/>
</dbReference>
<gene>
    <name evidence="7" type="ORF">ACFPYN_12760</name>
</gene>
<feature type="transmembrane region" description="Helical" evidence="6">
    <location>
        <begin position="12"/>
        <end position="28"/>
    </location>
</feature>
<dbReference type="Proteomes" id="UP001596170">
    <property type="component" value="Unassembled WGS sequence"/>
</dbReference>
<name>A0ABW1L8I0_9BACL</name>
<dbReference type="RefSeq" id="WP_377734693.1">
    <property type="nucleotide sequence ID" value="NZ_JBHSRI010000019.1"/>
</dbReference>
<reference evidence="8" key="1">
    <citation type="journal article" date="2019" name="Int. J. Syst. Evol. Microbiol.">
        <title>The Global Catalogue of Microorganisms (GCM) 10K type strain sequencing project: providing services to taxonomists for standard genome sequencing and annotation.</title>
        <authorList>
            <consortium name="The Broad Institute Genomics Platform"/>
            <consortium name="The Broad Institute Genome Sequencing Center for Infectious Disease"/>
            <person name="Wu L."/>
            <person name="Ma J."/>
        </authorList>
    </citation>
    <scope>NUCLEOTIDE SEQUENCE [LARGE SCALE GENOMIC DNA]</scope>
    <source>
        <strain evidence="8">CCUG 54527</strain>
    </source>
</reference>
<feature type="transmembrane region" description="Helical" evidence="6">
    <location>
        <begin position="74"/>
        <end position="91"/>
    </location>
</feature>
<evidence type="ECO:0000256" key="2">
    <source>
        <dbReference type="ARBA" id="ARBA00022475"/>
    </source>
</evidence>
<feature type="transmembrane region" description="Helical" evidence="6">
    <location>
        <begin position="97"/>
        <end position="118"/>
    </location>
</feature>
<keyword evidence="3 6" id="KW-0812">Transmembrane</keyword>
<evidence type="ECO:0000256" key="6">
    <source>
        <dbReference type="SAM" id="Phobius"/>
    </source>
</evidence>
<keyword evidence="8" id="KW-1185">Reference proteome</keyword>
<evidence type="ECO:0000256" key="5">
    <source>
        <dbReference type="ARBA" id="ARBA00023136"/>
    </source>
</evidence>
<comment type="caution">
    <text evidence="7">The sequence shown here is derived from an EMBL/GenBank/DDBJ whole genome shotgun (WGS) entry which is preliminary data.</text>
</comment>
<accession>A0ABW1L8I0</accession>
<evidence type="ECO:0000256" key="3">
    <source>
        <dbReference type="ARBA" id="ARBA00022692"/>
    </source>
</evidence>
<protein>
    <submittedName>
        <fullName evidence="7">ATP synthase subunit I</fullName>
    </submittedName>
</protein>
<dbReference type="InterPro" id="IPR005598">
    <property type="entry name" value="ATP_synth_I"/>
</dbReference>
<sequence>MLDLQQVYARQKKLIFFLLAFCALGWGFTPYPTVFAGLALGGLFGLYNFWLLVRRLEKFDRSLSEGKKVASLGTALRFASGIAAVAVAMSIPEQFHLNSTVIGLMIPYVYLLVDRIVYHVKYH</sequence>
<evidence type="ECO:0000256" key="1">
    <source>
        <dbReference type="ARBA" id="ARBA00004651"/>
    </source>
</evidence>
<evidence type="ECO:0000313" key="8">
    <source>
        <dbReference type="Proteomes" id="UP001596170"/>
    </source>
</evidence>
<comment type="subcellular location">
    <subcellularLocation>
        <location evidence="1">Cell membrane</location>
        <topology evidence="1">Multi-pass membrane protein</topology>
    </subcellularLocation>
</comment>
<keyword evidence="2" id="KW-1003">Cell membrane</keyword>
<dbReference type="PANTHER" id="PTHR40035:SF1">
    <property type="entry name" value="ATP SYNTHASE PROTEIN I"/>
    <property type="match status" value="1"/>
</dbReference>
<dbReference type="Pfam" id="PF03899">
    <property type="entry name" value="ATP-synt_I"/>
    <property type="match status" value="1"/>
</dbReference>
<organism evidence="7 8">
    <name type="scientific">Paenisporosarcina macmurdoensis</name>
    <dbReference type="NCBI Taxonomy" id="212659"/>
    <lineage>
        <taxon>Bacteria</taxon>
        <taxon>Bacillati</taxon>
        <taxon>Bacillota</taxon>
        <taxon>Bacilli</taxon>
        <taxon>Bacillales</taxon>
        <taxon>Caryophanaceae</taxon>
        <taxon>Paenisporosarcina</taxon>
    </lineage>
</organism>
<evidence type="ECO:0000313" key="7">
    <source>
        <dbReference type="EMBL" id="MFC6040295.1"/>
    </source>
</evidence>
<feature type="transmembrane region" description="Helical" evidence="6">
    <location>
        <begin position="34"/>
        <end position="53"/>
    </location>
</feature>
<dbReference type="InterPro" id="IPR039072">
    <property type="entry name" value="ATP_synth_I_Bacilli"/>
</dbReference>
<keyword evidence="4 6" id="KW-1133">Transmembrane helix</keyword>
<proteinExistence type="predicted"/>